<dbReference type="EMBL" id="NTJD01000005">
    <property type="protein sequence ID" value="PCD76618.1"/>
    <property type="molecule type" value="Genomic_DNA"/>
</dbReference>
<keyword evidence="9" id="KW-0966">Cell projection</keyword>
<keyword evidence="5" id="KW-0964">Secreted</keyword>
<name>A0A2A4CQQ7_9RHOB</name>
<comment type="caution">
    <text evidence="9">The sequence shown here is derived from an EMBL/GenBank/DDBJ whole genome shotgun (WGS) entry which is preliminary data.</text>
</comment>
<evidence type="ECO:0000259" key="8">
    <source>
        <dbReference type="Pfam" id="PF22638"/>
    </source>
</evidence>
<evidence type="ECO:0000256" key="3">
    <source>
        <dbReference type="ARBA" id="ARBA00009677"/>
    </source>
</evidence>
<dbReference type="Pfam" id="PF22638">
    <property type="entry name" value="FlgK_D1"/>
    <property type="match status" value="1"/>
</dbReference>
<evidence type="ECO:0000256" key="4">
    <source>
        <dbReference type="ARBA" id="ARBA00016244"/>
    </source>
</evidence>
<dbReference type="SUPFAM" id="SSF64518">
    <property type="entry name" value="Phase 1 flagellin"/>
    <property type="match status" value="1"/>
</dbReference>
<evidence type="ECO:0000313" key="10">
    <source>
        <dbReference type="Proteomes" id="UP000243507"/>
    </source>
</evidence>
<dbReference type="AlphaFoldDB" id="A0A2A4CQQ7"/>
<accession>A0A2A4CQQ7</accession>
<dbReference type="InterPro" id="IPR010930">
    <property type="entry name" value="Flg_bb/hook_C_dom"/>
</dbReference>
<protein>
    <recommendedName>
        <fullName evidence="4">Flagellar hook-associated protein 1</fullName>
    </recommendedName>
</protein>
<evidence type="ECO:0000256" key="1">
    <source>
        <dbReference type="ARBA" id="ARBA00004365"/>
    </source>
</evidence>
<gene>
    <name evidence="9" type="ORF">CLN94_08465</name>
</gene>
<dbReference type="NCBIfam" id="TIGR02492">
    <property type="entry name" value="flgK_ends"/>
    <property type="match status" value="1"/>
</dbReference>
<proteinExistence type="inferred from homology"/>
<dbReference type="GO" id="GO:0009424">
    <property type="term" value="C:bacterial-type flagellum hook"/>
    <property type="evidence" value="ECO:0007669"/>
    <property type="project" value="InterPro"/>
</dbReference>
<organism evidence="9 10">
    <name type="scientific">Pseudothioclava arenosa</name>
    <dbReference type="NCBI Taxonomy" id="1795308"/>
    <lineage>
        <taxon>Bacteria</taxon>
        <taxon>Pseudomonadati</taxon>
        <taxon>Pseudomonadota</taxon>
        <taxon>Alphaproteobacteria</taxon>
        <taxon>Rhodobacterales</taxon>
        <taxon>Paracoccaceae</taxon>
        <taxon>Pseudothioclava</taxon>
    </lineage>
</organism>
<dbReference type="GO" id="GO:0005576">
    <property type="term" value="C:extracellular region"/>
    <property type="evidence" value="ECO:0007669"/>
    <property type="project" value="UniProtKB-SubCell"/>
</dbReference>
<evidence type="ECO:0000259" key="7">
    <source>
        <dbReference type="Pfam" id="PF06429"/>
    </source>
</evidence>
<dbReference type="InterPro" id="IPR002371">
    <property type="entry name" value="FlgK"/>
</dbReference>
<dbReference type="OrthoDB" id="7181295at2"/>
<evidence type="ECO:0000256" key="2">
    <source>
        <dbReference type="ARBA" id="ARBA00004613"/>
    </source>
</evidence>
<dbReference type="RefSeq" id="WP_096433153.1">
    <property type="nucleotide sequence ID" value="NZ_NTJD01000005.1"/>
</dbReference>
<dbReference type="GO" id="GO:0005198">
    <property type="term" value="F:structural molecule activity"/>
    <property type="evidence" value="ECO:0007669"/>
    <property type="project" value="InterPro"/>
</dbReference>
<keyword evidence="9" id="KW-0969">Cilium</keyword>
<keyword evidence="6" id="KW-0975">Bacterial flagellum</keyword>
<comment type="subcellular location">
    <subcellularLocation>
        <location evidence="1">Bacterial flagellum</location>
    </subcellularLocation>
    <subcellularLocation>
        <location evidence="2">Secreted</location>
    </subcellularLocation>
</comment>
<keyword evidence="10" id="KW-1185">Reference proteome</keyword>
<dbReference type="Pfam" id="PF06429">
    <property type="entry name" value="Flg_bbr_C"/>
    <property type="match status" value="1"/>
</dbReference>
<comment type="similarity">
    <text evidence="3">Belongs to the flagella basal body rod proteins family.</text>
</comment>
<keyword evidence="9" id="KW-0282">Flagellum</keyword>
<dbReference type="PANTHER" id="PTHR30033">
    <property type="entry name" value="FLAGELLAR HOOK-ASSOCIATED PROTEIN 1"/>
    <property type="match status" value="1"/>
</dbReference>
<feature type="domain" description="Flagellar basal-body/hook protein C-terminal" evidence="7">
    <location>
        <begin position="447"/>
        <end position="483"/>
    </location>
</feature>
<evidence type="ECO:0000256" key="6">
    <source>
        <dbReference type="ARBA" id="ARBA00023143"/>
    </source>
</evidence>
<dbReference type="Proteomes" id="UP000243507">
    <property type="component" value="Unassembled WGS sequence"/>
</dbReference>
<evidence type="ECO:0000313" key="9">
    <source>
        <dbReference type="EMBL" id="PCD76618.1"/>
    </source>
</evidence>
<dbReference type="PANTHER" id="PTHR30033:SF1">
    <property type="entry name" value="FLAGELLAR HOOK-ASSOCIATED PROTEIN 1"/>
    <property type="match status" value="1"/>
</dbReference>
<sequence>MSISGSLINALSGLTATSRLADIVASNTANAMTEGYARREVQLASRALSGEGAGVRVVGVTRDVNEIVQRDLRLANSAAAGADLRADFYTRIETALGLPTDDHSLSAKLAQFEGTLIEAASRPDSETRLNAVLSSARAISEHLNAASKTVESIRNEADQKIAAQVSTLNTSLIQIDELNAQILAHEAAGRDPTALMDQRDLLIDSVSEIVPVRTVMRENNQVALYTSGGAILLEGTPAEIGFDPTGFISADMSLASGTLSGLTLNGRPISASDTGILGGGSLGTLFDIRDTLAPQAQTQLDAFARDLIERFSDPTLDPTLAPGAVGLFTDNGLTLDPANELGLAQRIAISAAADPAQGGALWRLRDGLGATSSGDPGDATLLHSLVSALNTSRAPASGTFSDGPNSSGDLLADLLSQVSGSRISAEDQQTYRGSQQIALKELSFADGVDTDQEMQMLLQIEQAYAANARVIQTLDVLINQILEL</sequence>
<dbReference type="GO" id="GO:0044780">
    <property type="term" value="P:bacterial-type flagellum assembly"/>
    <property type="evidence" value="ECO:0007669"/>
    <property type="project" value="InterPro"/>
</dbReference>
<reference evidence="9 10" key="1">
    <citation type="submission" date="2017-09" db="EMBL/GenBank/DDBJ databases">
        <title>A multilocus sequence analysis scheme for characterization of bacteria in the genus Thioclava.</title>
        <authorList>
            <person name="Liu Y."/>
            <person name="Shao Z."/>
        </authorList>
    </citation>
    <scope>NUCLEOTIDE SEQUENCE [LARGE SCALE GENOMIC DNA]</scope>
    <source>
        <strain evidence="9 10">CAU 1312</strain>
    </source>
</reference>
<dbReference type="InterPro" id="IPR053927">
    <property type="entry name" value="FlgK_helical"/>
</dbReference>
<evidence type="ECO:0000256" key="5">
    <source>
        <dbReference type="ARBA" id="ARBA00022525"/>
    </source>
</evidence>
<feature type="domain" description="Flagellar hook-associated protein FlgK helical" evidence="8">
    <location>
        <begin position="91"/>
        <end position="311"/>
    </location>
</feature>